<dbReference type="KEGG" id="fwa:DCMF_00910"/>
<dbReference type="Gene3D" id="3.10.310.10">
    <property type="entry name" value="Diaminopimelate Epimerase, Chain A, domain 1"/>
    <property type="match status" value="2"/>
</dbReference>
<sequence length="277" mass="30009">MKLHFLKVNPSGNTTVFVLDPIPREQYAKVAGKIMQQCCVGAEQVGFIGEATILYAVGRMDMAGGEFCGNASRSFAAWMALKDETGLDVHNFREVERKVIIEVSGYKGTLEASLGNLDADNKCIASVSMPIPKRILRGTDRYFGRYSLVIFEGISHLILWGRDPKDGDIQAAQAFLAAQGADFSSFGIMYYSYETNFMRPVVYINAAQTLVWENSCGSGSCALAASLADQQQAGISALTLHQPGGDLTVDVVWEQGIKDIVLSGVVEITAIGIAYID</sequence>
<gene>
    <name evidence="1" type="ORF">DCMF_00910</name>
</gene>
<dbReference type="InterPro" id="IPR058944">
    <property type="entry name" value="CntK-like"/>
</dbReference>
<reference evidence="1 2" key="1">
    <citation type="submission" date="2016-10" db="EMBL/GenBank/DDBJ databases">
        <title>Complete Genome Sequence of Peptococcaceae strain DCMF.</title>
        <authorList>
            <person name="Edwards R.J."/>
            <person name="Holland S.I."/>
            <person name="Deshpande N.P."/>
            <person name="Wong Y.K."/>
            <person name="Ertan H."/>
            <person name="Manefield M."/>
            <person name="Russell T.L."/>
            <person name="Lee M.J."/>
        </authorList>
    </citation>
    <scope>NUCLEOTIDE SEQUENCE [LARGE SCALE GENOMIC DNA]</scope>
    <source>
        <strain evidence="1 2">DCMF</strain>
    </source>
</reference>
<evidence type="ECO:0000313" key="1">
    <source>
        <dbReference type="EMBL" id="ATW23543.1"/>
    </source>
</evidence>
<dbReference type="SUPFAM" id="SSF54506">
    <property type="entry name" value="Diaminopimelate epimerase-like"/>
    <property type="match status" value="2"/>
</dbReference>
<keyword evidence="2" id="KW-1185">Reference proteome</keyword>
<dbReference type="EMBL" id="CP017634">
    <property type="protein sequence ID" value="ATW23543.1"/>
    <property type="molecule type" value="Genomic_DNA"/>
</dbReference>
<evidence type="ECO:0000313" key="2">
    <source>
        <dbReference type="Proteomes" id="UP000323521"/>
    </source>
</evidence>
<accession>A0A3G1KM88</accession>
<dbReference type="OrthoDB" id="9813391at2"/>
<dbReference type="AlphaFoldDB" id="A0A3G1KM88"/>
<proteinExistence type="predicted"/>
<dbReference type="Proteomes" id="UP000323521">
    <property type="component" value="Chromosome"/>
</dbReference>
<evidence type="ECO:0008006" key="3">
    <source>
        <dbReference type="Google" id="ProtNLM"/>
    </source>
</evidence>
<dbReference type="RefSeq" id="WP_148132692.1">
    <property type="nucleotide sequence ID" value="NZ_CP017634.1"/>
</dbReference>
<organism evidence="1 2">
    <name type="scientific">Formimonas warabiya</name>
    <dbReference type="NCBI Taxonomy" id="1761012"/>
    <lineage>
        <taxon>Bacteria</taxon>
        <taxon>Bacillati</taxon>
        <taxon>Bacillota</taxon>
        <taxon>Clostridia</taxon>
        <taxon>Eubacteriales</taxon>
        <taxon>Peptococcaceae</taxon>
        <taxon>Candidatus Formimonas</taxon>
    </lineage>
</organism>
<name>A0A3G1KM88_FORW1</name>
<protein>
    <recommendedName>
        <fullName evidence="3">Diaminopimelate epimerase</fullName>
    </recommendedName>
</protein>
<dbReference type="Pfam" id="PF26317">
    <property type="entry name" value="CntK_N"/>
    <property type="match status" value="1"/>
</dbReference>